<evidence type="ECO:0000259" key="8">
    <source>
        <dbReference type="PROSITE" id="PS50158"/>
    </source>
</evidence>
<evidence type="ECO:0000313" key="9">
    <source>
        <dbReference type="EMBL" id="CEP02876.1"/>
    </source>
</evidence>
<dbReference type="GO" id="GO:1990116">
    <property type="term" value="P:ribosome-associated ubiquitin-dependent protein catabolic process"/>
    <property type="evidence" value="ECO:0007669"/>
    <property type="project" value="TreeGrafter"/>
</dbReference>
<keyword evidence="6" id="KW-0863">Zinc-finger</keyword>
<dbReference type="PANTHER" id="PTHR15239">
    <property type="entry name" value="NUCLEAR EXPORT MEDIATOR FACTOR NEMF"/>
    <property type="match status" value="1"/>
</dbReference>
<dbReference type="Proteomes" id="UP000039324">
    <property type="component" value="Unassembled WGS sequence"/>
</dbReference>
<evidence type="ECO:0000256" key="1">
    <source>
        <dbReference type="ARBA" id="ARBA00004496"/>
    </source>
</evidence>
<dbReference type="Gene3D" id="2.30.310.10">
    <property type="entry name" value="ibrinogen binding protein from staphylococcus aureus domain"/>
    <property type="match status" value="1"/>
</dbReference>
<evidence type="ECO:0000256" key="6">
    <source>
        <dbReference type="PROSITE-ProRule" id="PRU00047"/>
    </source>
</evidence>
<proteinExistence type="inferred from homology"/>
<feature type="region of interest" description="Disordered" evidence="7">
    <location>
        <begin position="705"/>
        <end position="863"/>
    </location>
</feature>
<dbReference type="GO" id="GO:0005737">
    <property type="term" value="C:cytoplasm"/>
    <property type="evidence" value="ECO:0007669"/>
    <property type="project" value="UniProtKB-SubCell"/>
</dbReference>
<comment type="similarity">
    <text evidence="2">Belongs to the NEMF family.</text>
</comment>
<dbReference type="EMBL" id="CDSF01000133">
    <property type="protein sequence ID" value="CEP02876.1"/>
    <property type="molecule type" value="Genomic_DNA"/>
</dbReference>
<dbReference type="Pfam" id="PF11923">
    <property type="entry name" value="NFACT-C"/>
    <property type="match status" value="1"/>
</dbReference>
<keyword evidence="6" id="KW-0479">Metal-binding</keyword>
<gene>
    <name evidence="9" type="ORF">PBRA_002843</name>
</gene>
<feature type="compositionally biased region" description="Acidic residues" evidence="7">
    <location>
        <begin position="657"/>
        <end position="669"/>
    </location>
</feature>
<feature type="compositionally biased region" description="Basic residues" evidence="7">
    <location>
        <begin position="738"/>
        <end position="753"/>
    </location>
</feature>
<evidence type="ECO:0000256" key="4">
    <source>
        <dbReference type="ARBA" id="ARBA00023054"/>
    </source>
</evidence>
<feature type="region of interest" description="Disordered" evidence="7">
    <location>
        <begin position="657"/>
        <end position="681"/>
    </location>
</feature>
<keyword evidence="4" id="KW-0175">Coiled coil</keyword>
<evidence type="ECO:0000256" key="2">
    <source>
        <dbReference type="ARBA" id="ARBA00008318"/>
    </source>
</evidence>
<dbReference type="InterPro" id="IPR021846">
    <property type="entry name" value="NFACT-C"/>
</dbReference>
<evidence type="ECO:0000256" key="7">
    <source>
        <dbReference type="SAM" id="MobiDB-lite"/>
    </source>
</evidence>
<dbReference type="Pfam" id="PF05670">
    <property type="entry name" value="NFACT-R_1"/>
    <property type="match status" value="1"/>
</dbReference>
<dbReference type="InterPro" id="IPR008532">
    <property type="entry name" value="NFACT_RNA-bd"/>
</dbReference>
<feature type="compositionally biased region" description="Acidic residues" evidence="7">
    <location>
        <begin position="839"/>
        <end position="856"/>
    </location>
</feature>
<evidence type="ECO:0000313" key="10">
    <source>
        <dbReference type="Proteomes" id="UP000039324"/>
    </source>
</evidence>
<reference evidence="9 10" key="1">
    <citation type="submission" date="2015-02" db="EMBL/GenBank/DDBJ databases">
        <authorList>
            <person name="Chooi Y.-H."/>
        </authorList>
    </citation>
    <scope>NUCLEOTIDE SEQUENCE [LARGE SCALE GENOMIC DNA]</scope>
    <source>
        <strain evidence="9">E3</strain>
    </source>
</reference>
<dbReference type="PANTHER" id="PTHR15239:SF6">
    <property type="entry name" value="RIBOSOME QUALITY CONTROL COMPLEX SUBUNIT NEMF"/>
    <property type="match status" value="1"/>
</dbReference>
<dbReference type="GO" id="GO:0072344">
    <property type="term" value="P:rescue of stalled ribosome"/>
    <property type="evidence" value="ECO:0007669"/>
    <property type="project" value="TreeGrafter"/>
</dbReference>
<dbReference type="GO" id="GO:1990112">
    <property type="term" value="C:RQC complex"/>
    <property type="evidence" value="ECO:0007669"/>
    <property type="project" value="TreeGrafter"/>
</dbReference>
<organism evidence="9 10">
    <name type="scientific">Plasmodiophora brassicae</name>
    <name type="common">Clubroot disease agent</name>
    <dbReference type="NCBI Taxonomy" id="37360"/>
    <lineage>
        <taxon>Eukaryota</taxon>
        <taxon>Sar</taxon>
        <taxon>Rhizaria</taxon>
        <taxon>Endomyxa</taxon>
        <taxon>Phytomyxea</taxon>
        <taxon>Plasmodiophorida</taxon>
        <taxon>Plasmodiophoridae</taxon>
        <taxon>Plasmodiophora</taxon>
    </lineage>
</organism>
<dbReference type="FunFam" id="2.30.310.10:FF:000003">
    <property type="entry name" value="Zinc knuckle domain containing protein"/>
    <property type="match status" value="1"/>
</dbReference>
<dbReference type="InterPro" id="IPR051608">
    <property type="entry name" value="RQC_Subunit_NEMF"/>
</dbReference>
<keyword evidence="3" id="KW-0963">Cytoplasm</keyword>
<dbReference type="Pfam" id="PF05833">
    <property type="entry name" value="NFACT_N"/>
    <property type="match status" value="1"/>
</dbReference>
<dbReference type="STRING" id="37360.A0A0G4J6F5"/>
<feature type="compositionally biased region" description="Basic and acidic residues" evidence="7">
    <location>
        <begin position="827"/>
        <end position="838"/>
    </location>
</feature>
<feature type="compositionally biased region" description="Basic residues" evidence="7">
    <location>
        <begin position="790"/>
        <end position="801"/>
    </location>
</feature>
<feature type="domain" description="CCHC-type" evidence="8">
    <location>
        <begin position="873"/>
        <end position="888"/>
    </location>
</feature>
<dbReference type="GO" id="GO:0008270">
    <property type="term" value="F:zinc ion binding"/>
    <property type="evidence" value="ECO:0007669"/>
    <property type="project" value="UniProtKB-KW"/>
</dbReference>
<keyword evidence="6" id="KW-0862">Zinc</keyword>
<dbReference type="PROSITE" id="PS50158">
    <property type="entry name" value="ZF_CCHC"/>
    <property type="match status" value="1"/>
</dbReference>
<accession>A0A0G4J6F5</accession>
<dbReference type="OMA" id="MFLEFFA"/>
<keyword evidence="10" id="KW-1185">Reference proteome</keyword>
<dbReference type="GO" id="GO:0000049">
    <property type="term" value="F:tRNA binding"/>
    <property type="evidence" value="ECO:0007669"/>
    <property type="project" value="TreeGrafter"/>
</dbReference>
<feature type="region of interest" description="Disordered" evidence="7">
    <location>
        <begin position="1020"/>
        <end position="1043"/>
    </location>
</feature>
<dbReference type="AlphaFoldDB" id="A0A0G4J6F5"/>
<dbReference type="GO" id="GO:0043023">
    <property type="term" value="F:ribosomal large subunit binding"/>
    <property type="evidence" value="ECO:0007669"/>
    <property type="project" value="TreeGrafter"/>
</dbReference>
<protein>
    <recommendedName>
        <fullName evidence="5">Ribosome quality control complex subunit 2</fullName>
    </recommendedName>
</protein>
<sequence>MGKGHLASFEVAAAVAELVGALAGCRLTNVYDLGPRTYLFKFGRPGGYKAFLIIESGVRFHLTAFERETNPTPNTFAIKLRKHLRTKRLDGIRQCGFDRVLQLTFGTGTHAYHLFVELHSGGNIILTDSGLIILSLLRPYETPQAGKVAVRERYPIELSAELPAVPSEISLDSPTKGILSTCTGLGWPKQLVAHELYERGISPSSPPGSPEQVIEIISAVNDWIARIRSSQTVSPGYIFKKDGKNVEFSPFVLHEHEGRERDDFPTFNEAFATWLLSYVSLSYVLFPRMDAFFSNIESDQKVQQSVKTEKKVMSKEEKMRRDIEQRVSNLASVSEKNERVAELIMTNLELVDNAITAMRGEIASGADWRELERVLAEEKRIGLNPIAQCIKSLHFDRNAITIILGEKGTPVEVDLALSAHANANVYFDAKKKAGSKSQRTLAAADVAIRNAVLHSEKAMKKALKKGIVGAQSLHLRRKPHWFEKFHWFITSDNFMVIGGRDAQQNELVVRRHLNANDLYFHADLHGASSVVLLNPDNVQPIPPRSLEEAAAFTICRSAAWESRTVISAYWVHADQVSKTAPTGMFITTGSFMIRGKRNYMPPSQLLMGLTFLFRVSDADIANHVHERSSIGNGDVDDNAEVQSDREEAALFEEATVDDGGVEPDTEVEPQEVSVQPREPSPVGFDVTSSLVKSAAAFDMSAREAVVDDADAKDKEADDNAEDDDLVNTAMFDTQSAKARGKSRMSARQRRLLRKGGASDEMSTEDGTRPSDTVVEPVASTPAEPPDVLPRGKRTKMKRLKKRYADQVGTDEEEREQRLRLLGSSGVRDLHGTAEKDAESDVDDEKENGDDDSESSEDASATAAPEQDWIVKVCFHCHGQGHVVRECPELVGADQKTLNKAVQSGRDLEREQLKDLAKEESAAQEQFNLHCLTGNPITSDTILYALPMCAPYSVVRNNRFRVKVVPGAEKRGQSAKASVSLVMRMCSGDDADRIKDALKAVNDNDIAITLPAGTKVSAPGLAAVASSGKGKPPKKNRGPKKKKR</sequence>
<evidence type="ECO:0000256" key="5">
    <source>
        <dbReference type="ARBA" id="ARBA00070414"/>
    </source>
</evidence>
<name>A0A0G4J6F5_PLABS</name>
<evidence type="ECO:0000256" key="3">
    <source>
        <dbReference type="ARBA" id="ARBA00022490"/>
    </source>
</evidence>
<feature type="compositionally biased region" description="Basic residues" evidence="7">
    <location>
        <begin position="1030"/>
        <end position="1043"/>
    </location>
</feature>
<feature type="compositionally biased region" description="Basic and acidic residues" evidence="7">
    <location>
        <begin position="705"/>
        <end position="717"/>
    </location>
</feature>
<dbReference type="OrthoDB" id="207084at2759"/>
<dbReference type="SUPFAM" id="SSF57756">
    <property type="entry name" value="Retrovirus zinc finger-like domains"/>
    <property type="match status" value="1"/>
</dbReference>
<dbReference type="InterPro" id="IPR036875">
    <property type="entry name" value="Znf_CCHC_sf"/>
</dbReference>
<comment type="subcellular location">
    <subcellularLocation>
        <location evidence="1">Cytoplasm</location>
    </subcellularLocation>
</comment>
<dbReference type="InterPro" id="IPR001878">
    <property type="entry name" value="Znf_CCHC"/>
</dbReference>
<dbReference type="SMART" id="SM00343">
    <property type="entry name" value="ZnF_C2HC"/>
    <property type="match status" value="1"/>
</dbReference>